<dbReference type="Proteomes" id="UP000571857">
    <property type="component" value="Unassembled WGS sequence"/>
</dbReference>
<keyword evidence="4" id="KW-1003">Cell membrane</keyword>
<dbReference type="InterPro" id="IPR037185">
    <property type="entry name" value="EmrE-like"/>
</dbReference>
<dbReference type="InterPro" id="IPR004626">
    <property type="entry name" value="RarD"/>
</dbReference>
<feature type="transmembrane region" description="Helical" evidence="8">
    <location>
        <begin position="211"/>
        <end position="228"/>
    </location>
</feature>
<keyword evidence="6 8" id="KW-1133">Transmembrane helix</keyword>
<dbReference type="PANTHER" id="PTHR22911">
    <property type="entry name" value="ACYL-MALONYL CONDENSING ENZYME-RELATED"/>
    <property type="match status" value="1"/>
</dbReference>
<evidence type="ECO:0000259" key="9">
    <source>
        <dbReference type="Pfam" id="PF00892"/>
    </source>
</evidence>
<dbReference type="RefSeq" id="WP_021150690.1">
    <property type="nucleotide sequence ID" value="NZ_BSYC01000001.1"/>
</dbReference>
<dbReference type="EMBL" id="JARPZN010000024">
    <property type="protein sequence ID" value="MDT2691925.1"/>
    <property type="molecule type" value="Genomic_DNA"/>
</dbReference>
<evidence type="ECO:0000313" key="12">
    <source>
        <dbReference type="EMBL" id="MXS27373.1"/>
    </source>
</evidence>
<dbReference type="EMBL" id="WVTI01000020">
    <property type="protein sequence ID" value="MXS27373.1"/>
    <property type="molecule type" value="Genomic_DNA"/>
</dbReference>
<evidence type="ECO:0000256" key="3">
    <source>
        <dbReference type="ARBA" id="ARBA00022448"/>
    </source>
</evidence>
<feature type="transmembrane region" description="Helical" evidence="8">
    <location>
        <begin position="179"/>
        <end position="205"/>
    </location>
</feature>
<feature type="transmembrane region" description="Helical" evidence="8">
    <location>
        <begin position="264"/>
        <end position="289"/>
    </location>
</feature>
<sequence length="298" mass="32795">MKNKGTVLGITAYVLWGLITLYWKLITGVSPLAIMCYRIIWSFVFMLGFIGLSGRWQQFVSELKRIWQNKKFAGMIILAAILISINWFTFIFTVSAGHVMEASLGYYINPLVNVLLATVFLKERLSRSGMIACGLAAVGVIMLSVQTGAIPYASLIMAFSFSTYGLIKKHIPISSATGLTVETFVILPAALIYILGFSSVGLMAYPLSTNLLLIGAGVVTAIPLLLFAEATKSVSYITLGFIQYVNPTIMLLLAVFLFHESYSLAQFTAFGFIWLGIAVFTYGTLGAVWKRRRDLSNN</sequence>
<proteinExistence type="inferred from homology"/>
<feature type="transmembrane region" description="Helical" evidence="8">
    <location>
        <begin position="150"/>
        <end position="167"/>
    </location>
</feature>
<dbReference type="Proteomes" id="UP001183682">
    <property type="component" value="Unassembled WGS sequence"/>
</dbReference>
<feature type="domain" description="EamA" evidence="9">
    <location>
        <begin position="4"/>
        <end position="144"/>
    </location>
</feature>
<evidence type="ECO:0000313" key="13">
    <source>
        <dbReference type="EMBL" id="QOG28860.1"/>
    </source>
</evidence>
<gene>
    <name evidence="12" type="primary">rarD</name>
    <name evidence="13" type="ORF">EGM181_17070</name>
    <name evidence="12" type="ORF">GTI89_15035</name>
    <name evidence="10" type="ORF">HWH42_06055</name>
    <name evidence="11" type="ORF">P7E30_17260</name>
</gene>
<feature type="transmembrane region" description="Helical" evidence="8">
    <location>
        <begin position="7"/>
        <end position="26"/>
    </location>
</feature>
<evidence type="ECO:0000313" key="10">
    <source>
        <dbReference type="EMBL" id="MBA0972149.1"/>
    </source>
</evidence>
<name>A0A3N3UT63_ENTGA</name>
<accession>A0A3N3UT63</accession>
<dbReference type="PANTHER" id="PTHR22911:SF137">
    <property type="entry name" value="SOLUTE CARRIER FAMILY 35 MEMBER G2-RELATED"/>
    <property type="match status" value="1"/>
</dbReference>
<evidence type="ECO:0000256" key="7">
    <source>
        <dbReference type="ARBA" id="ARBA00023136"/>
    </source>
</evidence>
<evidence type="ECO:0000256" key="8">
    <source>
        <dbReference type="SAM" id="Phobius"/>
    </source>
</evidence>
<keyword evidence="7 8" id="KW-0472">Membrane</keyword>
<evidence type="ECO:0000256" key="5">
    <source>
        <dbReference type="ARBA" id="ARBA00022692"/>
    </source>
</evidence>
<evidence type="ECO:0000313" key="16">
    <source>
        <dbReference type="Proteomes" id="UP000571857"/>
    </source>
</evidence>
<feature type="transmembrane region" description="Helical" evidence="8">
    <location>
        <begin position="104"/>
        <end position="121"/>
    </location>
</feature>
<reference evidence="10 16" key="3">
    <citation type="submission" date="2020-06" db="EMBL/GenBank/DDBJ databases">
        <title>Crossreactivity between MHC class I-restricted antigens from cancer cells and an enterococcal bacteriophage.</title>
        <authorList>
            <person name="Fluckiger A."/>
            <person name="Daillere R."/>
            <person name="Sassi M."/>
            <person name="Cattoir V."/>
            <person name="Kroemer G."/>
            <person name="Zitvogel L."/>
        </authorList>
    </citation>
    <scope>NUCLEOTIDE SEQUENCE [LARGE SCALE GENOMIC DNA]</scope>
    <source>
        <strain evidence="10 16">EG4</strain>
    </source>
</reference>
<dbReference type="GeneID" id="93222878"/>
<evidence type="ECO:0000256" key="4">
    <source>
        <dbReference type="ARBA" id="ARBA00022475"/>
    </source>
</evidence>
<dbReference type="SUPFAM" id="SSF103481">
    <property type="entry name" value="Multidrug resistance efflux transporter EmrE"/>
    <property type="match status" value="2"/>
</dbReference>
<reference evidence="11" key="4">
    <citation type="submission" date="2023-03" db="EMBL/GenBank/DDBJ databases">
        <authorList>
            <person name="Shen W."/>
            <person name="Cai J."/>
        </authorList>
    </citation>
    <scope>NUCLEOTIDE SEQUENCE</scope>
    <source>
        <strain evidence="11">K69-2</strain>
    </source>
</reference>
<evidence type="ECO:0000313" key="14">
    <source>
        <dbReference type="Proteomes" id="UP000439965"/>
    </source>
</evidence>
<feature type="transmembrane region" description="Helical" evidence="8">
    <location>
        <begin position="32"/>
        <end position="52"/>
    </location>
</feature>
<dbReference type="Proteomes" id="UP000516696">
    <property type="component" value="Chromosome"/>
</dbReference>
<comment type="subcellular location">
    <subcellularLocation>
        <location evidence="1">Cell membrane</location>
        <topology evidence="1">Multi-pass membrane protein</topology>
    </subcellularLocation>
</comment>
<dbReference type="Proteomes" id="UP000439965">
    <property type="component" value="Unassembled WGS sequence"/>
</dbReference>
<reference evidence="13 15" key="2">
    <citation type="submission" date="2020-03" db="EMBL/GenBank/DDBJ databases">
        <title>Characterization of ganglioside-mimicking enterococci.</title>
        <authorList>
            <person name="Patry R.T."/>
            <person name="Nothaft H."/>
            <person name="Bridger R."/>
            <person name="Shajahan A."/>
            <person name="Huynh S."/>
            <person name="Sanchez S."/>
            <person name="Azadi P."/>
            <person name="Cooper K."/>
            <person name="Miller W.G."/>
            <person name="Parker C.T."/>
            <person name="Wells L."/>
            <person name="Szymanski C.M."/>
        </authorList>
    </citation>
    <scope>NUCLEOTIDE SEQUENCE [LARGE SCALE GENOMIC DNA]</scope>
    <source>
        <strain evidence="13 15">EGM181</strain>
    </source>
</reference>
<dbReference type="NCBIfam" id="TIGR00688">
    <property type="entry name" value="rarD"/>
    <property type="match status" value="1"/>
</dbReference>
<protein>
    <submittedName>
        <fullName evidence="12">EamA family transporter RarD</fullName>
    </submittedName>
</protein>
<keyword evidence="5 8" id="KW-0812">Transmembrane</keyword>
<dbReference type="OrthoDB" id="369870at2"/>
<comment type="similarity">
    <text evidence="2">Belongs to the EamA transporter family.</text>
</comment>
<feature type="transmembrane region" description="Helical" evidence="8">
    <location>
        <begin position="128"/>
        <end position="144"/>
    </location>
</feature>
<keyword evidence="3" id="KW-0813">Transport</keyword>
<feature type="transmembrane region" description="Helical" evidence="8">
    <location>
        <begin position="72"/>
        <end position="92"/>
    </location>
</feature>
<evidence type="ECO:0000256" key="1">
    <source>
        <dbReference type="ARBA" id="ARBA00004651"/>
    </source>
</evidence>
<dbReference type="Pfam" id="PF00892">
    <property type="entry name" value="EamA"/>
    <property type="match status" value="1"/>
</dbReference>
<dbReference type="EMBL" id="CP050485">
    <property type="protein sequence ID" value="QOG28860.1"/>
    <property type="molecule type" value="Genomic_DNA"/>
</dbReference>
<feature type="transmembrane region" description="Helical" evidence="8">
    <location>
        <begin position="235"/>
        <end position="258"/>
    </location>
</feature>
<reference evidence="12 14" key="1">
    <citation type="submission" date="2019-04" db="EMBL/GenBank/DDBJ databases">
        <title>Step-wise assembly of the neonatal virome modulated by breast feeding.</title>
        <authorList>
            <person name="Liang G."/>
            <person name="Bushman F."/>
        </authorList>
    </citation>
    <scope>NUCLEOTIDE SEQUENCE [LARGE SCALE GENOMIC DNA]</scope>
    <source>
        <strain evidence="12 14">E3404</strain>
    </source>
</reference>
<evidence type="ECO:0000313" key="15">
    <source>
        <dbReference type="Proteomes" id="UP000516696"/>
    </source>
</evidence>
<evidence type="ECO:0000256" key="2">
    <source>
        <dbReference type="ARBA" id="ARBA00007362"/>
    </source>
</evidence>
<evidence type="ECO:0000313" key="11">
    <source>
        <dbReference type="EMBL" id="MDT2691925.1"/>
    </source>
</evidence>
<dbReference type="GO" id="GO:0005886">
    <property type="term" value="C:plasma membrane"/>
    <property type="evidence" value="ECO:0007669"/>
    <property type="project" value="UniProtKB-SubCell"/>
</dbReference>
<evidence type="ECO:0000256" key="6">
    <source>
        <dbReference type="ARBA" id="ARBA00022989"/>
    </source>
</evidence>
<dbReference type="InterPro" id="IPR000620">
    <property type="entry name" value="EamA_dom"/>
</dbReference>
<dbReference type="AlphaFoldDB" id="A0A3N3UT63"/>
<organism evidence="12 14">
    <name type="scientific">Enterococcus gallinarum</name>
    <dbReference type="NCBI Taxonomy" id="1353"/>
    <lineage>
        <taxon>Bacteria</taxon>
        <taxon>Bacillati</taxon>
        <taxon>Bacillota</taxon>
        <taxon>Bacilli</taxon>
        <taxon>Lactobacillales</taxon>
        <taxon>Enterococcaceae</taxon>
        <taxon>Enterococcus</taxon>
    </lineage>
</organism>
<dbReference type="EMBL" id="JABXJK010000029">
    <property type="protein sequence ID" value="MBA0972149.1"/>
    <property type="molecule type" value="Genomic_DNA"/>
</dbReference>